<name>A0A1T5CM76_9FLAO</name>
<dbReference type="PANTHER" id="PTHR14097:SF8">
    <property type="entry name" value="NAD(P)-BINDING DOMAIN-CONTAINING PROTEIN"/>
    <property type="match status" value="1"/>
</dbReference>
<dbReference type="RefSeq" id="WP_079665498.1">
    <property type="nucleotide sequence ID" value="NZ_FUYZ01000001.1"/>
</dbReference>
<dbReference type="AlphaFoldDB" id="A0A1T5CM76"/>
<dbReference type="Gene3D" id="3.40.50.720">
    <property type="entry name" value="NAD(P)-binding Rossmann-like Domain"/>
    <property type="match status" value="1"/>
</dbReference>
<dbReference type="GO" id="GO:0016020">
    <property type="term" value="C:membrane"/>
    <property type="evidence" value="ECO:0007669"/>
    <property type="project" value="UniProtKB-SubCell"/>
</dbReference>
<evidence type="ECO:0000259" key="2">
    <source>
        <dbReference type="Pfam" id="PF01370"/>
    </source>
</evidence>
<accession>A0A1T5CM76</accession>
<gene>
    <name evidence="3" type="ORF">SAMN05660477_00180</name>
</gene>
<comment type="subcellular location">
    <subcellularLocation>
        <location evidence="1">Membrane</location>
    </subcellularLocation>
</comment>
<feature type="domain" description="NAD-dependent epimerase/dehydratase" evidence="2">
    <location>
        <begin position="3"/>
        <end position="114"/>
    </location>
</feature>
<organism evidence="3 4">
    <name type="scientific">Soonwooa buanensis</name>
    <dbReference type="NCBI Taxonomy" id="619805"/>
    <lineage>
        <taxon>Bacteria</taxon>
        <taxon>Pseudomonadati</taxon>
        <taxon>Bacteroidota</taxon>
        <taxon>Flavobacteriia</taxon>
        <taxon>Flavobacteriales</taxon>
        <taxon>Weeksellaceae</taxon>
        <taxon>Chryseobacterium group</taxon>
        <taxon>Soonwooa</taxon>
    </lineage>
</organism>
<dbReference type="InterPro" id="IPR001509">
    <property type="entry name" value="Epimerase_deHydtase"/>
</dbReference>
<sequence>MKIIVTGATGMVGEGVLLECLKSNDVTEILSISRKPCGISNPKLKELLVPDFTKLSNFKAEISGYDACFFCAGISSVGMSEEKFTQITYDTTLAFAKALLEVNSNMTFIYVSGASTDSTEKGRVMWARVKGKTENDLAKLGFKREVNFRPGGMLAVKNQRYAKKSYIIIVGILKYIIPSRILHLSEVGKAMIHAVQRDNVKNILEINDIRLLAK</sequence>
<evidence type="ECO:0000256" key="1">
    <source>
        <dbReference type="ARBA" id="ARBA00004370"/>
    </source>
</evidence>
<proteinExistence type="predicted"/>
<dbReference type="EMBL" id="FUYZ01000001">
    <property type="protein sequence ID" value="SKB60595.1"/>
    <property type="molecule type" value="Genomic_DNA"/>
</dbReference>
<reference evidence="3 4" key="1">
    <citation type="submission" date="2017-02" db="EMBL/GenBank/DDBJ databases">
        <authorList>
            <person name="Peterson S.W."/>
        </authorList>
    </citation>
    <scope>NUCLEOTIDE SEQUENCE [LARGE SCALE GENOMIC DNA]</scope>
    <source>
        <strain evidence="3 4">DSM 22323</strain>
    </source>
</reference>
<evidence type="ECO:0000313" key="3">
    <source>
        <dbReference type="EMBL" id="SKB60595.1"/>
    </source>
</evidence>
<dbReference type="InterPro" id="IPR036291">
    <property type="entry name" value="NAD(P)-bd_dom_sf"/>
</dbReference>
<dbReference type="Proteomes" id="UP000191112">
    <property type="component" value="Unassembled WGS sequence"/>
</dbReference>
<keyword evidence="4" id="KW-1185">Reference proteome</keyword>
<evidence type="ECO:0000313" key="4">
    <source>
        <dbReference type="Proteomes" id="UP000191112"/>
    </source>
</evidence>
<dbReference type="Pfam" id="PF01370">
    <property type="entry name" value="Epimerase"/>
    <property type="match status" value="1"/>
</dbReference>
<dbReference type="STRING" id="619805.SAMN05660477_00180"/>
<dbReference type="SUPFAM" id="SSF51735">
    <property type="entry name" value="NAD(P)-binding Rossmann-fold domains"/>
    <property type="match status" value="1"/>
</dbReference>
<dbReference type="OrthoDB" id="9798632at2"/>
<dbReference type="PANTHER" id="PTHR14097">
    <property type="entry name" value="OXIDOREDUCTASE HTATIP2"/>
    <property type="match status" value="1"/>
</dbReference>
<protein>
    <submittedName>
        <fullName evidence="3">NAD dependent epimerase/dehydratase family protein</fullName>
    </submittedName>
</protein>